<dbReference type="PROSITE" id="PS01081">
    <property type="entry name" value="HTH_TETR_1"/>
    <property type="match status" value="1"/>
</dbReference>
<dbReference type="InterPro" id="IPR001647">
    <property type="entry name" value="HTH_TetR"/>
</dbReference>
<keyword evidence="2" id="KW-0805">Transcription regulation</keyword>
<dbReference type="GO" id="GO:0003700">
    <property type="term" value="F:DNA-binding transcription factor activity"/>
    <property type="evidence" value="ECO:0007669"/>
    <property type="project" value="TreeGrafter"/>
</dbReference>
<reference evidence="8" key="1">
    <citation type="submission" date="2016-10" db="EMBL/GenBank/DDBJ databases">
        <authorList>
            <person name="Varghese N."/>
        </authorList>
    </citation>
    <scope>NUCLEOTIDE SEQUENCE [LARGE SCALE GENOMIC DNA]</scope>
    <source>
        <strain evidence="8">DSM 44719</strain>
    </source>
</reference>
<evidence type="ECO:0000256" key="1">
    <source>
        <dbReference type="ARBA" id="ARBA00022491"/>
    </source>
</evidence>
<dbReference type="Pfam" id="PF02909">
    <property type="entry name" value="TetR_C_1"/>
    <property type="match status" value="1"/>
</dbReference>
<dbReference type="Gene3D" id="1.10.357.10">
    <property type="entry name" value="Tetracycline Repressor, domain 2"/>
    <property type="match status" value="1"/>
</dbReference>
<dbReference type="InterPro" id="IPR023772">
    <property type="entry name" value="DNA-bd_HTH_TetR-type_CS"/>
</dbReference>
<sequence>MPRPSKPLISRAAAVQASIEIIDSEGLEAFSLPRLAKHLGVQAPSLYHHFADKSEILSAVARHIAGATVVRPRRKPGSDWPEFFVALSLNFRQAILRHRNAAPILLRYLPRDLLIGTYEDTARFLLDSGVPTHLHVQILDGMETLSIGAVLTEAMRKPSTRATIFPNVDPESQPLLAEALAANELSSKRLFEEMIRSFLYGVMRNEAGAGSATEERSA</sequence>
<dbReference type="PROSITE" id="PS50977">
    <property type="entry name" value="HTH_TETR_2"/>
    <property type="match status" value="1"/>
</dbReference>
<evidence type="ECO:0000256" key="4">
    <source>
        <dbReference type="ARBA" id="ARBA00023163"/>
    </source>
</evidence>
<dbReference type="SUPFAM" id="SSF46689">
    <property type="entry name" value="Homeodomain-like"/>
    <property type="match status" value="1"/>
</dbReference>
<dbReference type="InterPro" id="IPR004111">
    <property type="entry name" value="Repressor_TetR_C"/>
</dbReference>
<dbReference type="Pfam" id="PF00440">
    <property type="entry name" value="TetR_N"/>
    <property type="match status" value="1"/>
</dbReference>
<dbReference type="AlphaFoldDB" id="A0A1H4XZ44"/>
<evidence type="ECO:0000313" key="8">
    <source>
        <dbReference type="Proteomes" id="UP000183407"/>
    </source>
</evidence>
<organism evidence="7 8">
    <name type="scientific">Rhodococcus jostii</name>
    <dbReference type="NCBI Taxonomy" id="132919"/>
    <lineage>
        <taxon>Bacteria</taxon>
        <taxon>Bacillati</taxon>
        <taxon>Actinomycetota</taxon>
        <taxon>Actinomycetes</taxon>
        <taxon>Mycobacteriales</taxon>
        <taxon>Nocardiaceae</taxon>
        <taxon>Rhodococcus</taxon>
    </lineage>
</organism>
<dbReference type="PANTHER" id="PTHR30055">
    <property type="entry name" value="HTH-TYPE TRANSCRIPTIONAL REGULATOR RUTR"/>
    <property type="match status" value="1"/>
</dbReference>
<dbReference type="GO" id="GO:0046677">
    <property type="term" value="P:response to antibiotic"/>
    <property type="evidence" value="ECO:0007669"/>
    <property type="project" value="InterPro"/>
</dbReference>
<dbReference type="Proteomes" id="UP000183407">
    <property type="component" value="Unassembled WGS sequence"/>
</dbReference>
<dbReference type="PRINTS" id="PR00400">
    <property type="entry name" value="TETREPRESSOR"/>
</dbReference>
<keyword evidence="1" id="KW-0678">Repressor</keyword>
<dbReference type="InterPro" id="IPR050109">
    <property type="entry name" value="HTH-type_TetR-like_transc_reg"/>
</dbReference>
<dbReference type="SUPFAM" id="SSF48498">
    <property type="entry name" value="Tetracyclin repressor-like, C-terminal domain"/>
    <property type="match status" value="1"/>
</dbReference>
<evidence type="ECO:0000313" key="7">
    <source>
        <dbReference type="EMBL" id="SED10919.1"/>
    </source>
</evidence>
<protein>
    <submittedName>
        <fullName evidence="7">Tetracyclin repressor, C-terminal all-alpha domain</fullName>
    </submittedName>
</protein>
<evidence type="ECO:0000259" key="6">
    <source>
        <dbReference type="PROSITE" id="PS50977"/>
    </source>
</evidence>
<accession>A0A1H4XZ44</accession>
<dbReference type="InterPro" id="IPR036271">
    <property type="entry name" value="Tet_transcr_reg_TetR-rel_C_sf"/>
</dbReference>
<dbReference type="PANTHER" id="PTHR30055:SF151">
    <property type="entry name" value="TRANSCRIPTIONAL REGULATORY PROTEIN"/>
    <property type="match status" value="1"/>
</dbReference>
<dbReference type="EMBL" id="FNTL01000004">
    <property type="protein sequence ID" value="SED10919.1"/>
    <property type="molecule type" value="Genomic_DNA"/>
</dbReference>
<dbReference type="InterPro" id="IPR009057">
    <property type="entry name" value="Homeodomain-like_sf"/>
</dbReference>
<evidence type="ECO:0000256" key="5">
    <source>
        <dbReference type="PROSITE-ProRule" id="PRU00335"/>
    </source>
</evidence>
<feature type="domain" description="HTH tetR-type" evidence="6">
    <location>
        <begin position="8"/>
        <end position="68"/>
    </location>
</feature>
<name>A0A1H4XZ44_RHOJO</name>
<proteinExistence type="predicted"/>
<dbReference type="GO" id="GO:0000976">
    <property type="term" value="F:transcription cis-regulatory region binding"/>
    <property type="evidence" value="ECO:0007669"/>
    <property type="project" value="TreeGrafter"/>
</dbReference>
<keyword evidence="4" id="KW-0804">Transcription</keyword>
<evidence type="ECO:0000256" key="2">
    <source>
        <dbReference type="ARBA" id="ARBA00023015"/>
    </source>
</evidence>
<keyword evidence="3 5" id="KW-0238">DNA-binding</keyword>
<dbReference type="GO" id="GO:0045892">
    <property type="term" value="P:negative regulation of DNA-templated transcription"/>
    <property type="evidence" value="ECO:0007669"/>
    <property type="project" value="InterPro"/>
</dbReference>
<dbReference type="OrthoDB" id="3291296at2"/>
<dbReference type="PRINTS" id="PR00455">
    <property type="entry name" value="HTHTETR"/>
</dbReference>
<evidence type="ECO:0000256" key="3">
    <source>
        <dbReference type="ARBA" id="ARBA00023125"/>
    </source>
</evidence>
<feature type="DNA-binding region" description="H-T-H motif" evidence="5">
    <location>
        <begin position="31"/>
        <end position="50"/>
    </location>
</feature>
<gene>
    <name evidence="7" type="ORF">SAMN04490220_3523</name>
</gene>
<dbReference type="InterPro" id="IPR003012">
    <property type="entry name" value="Tet_transcr_reg_TetR"/>
</dbReference>
<dbReference type="RefSeq" id="WP_073365601.1">
    <property type="nucleotide sequence ID" value="NZ_FNTL01000004.1"/>
</dbReference>